<keyword evidence="2" id="KW-1185">Reference proteome</keyword>
<evidence type="ECO:0000313" key="2">
    <source>
        <dbReference type="Proteomes" id="UP001206925"/>
    </source>
</evidence>
<organism evidence="1 2">
    <name type="scientific">Ambrosia artemisiifolia</name>
    <name type="common">Common ragweed</name>
    <dbReference type="NCBI Taxonomy" id="4212"/>
    <lineage>
        <taxon>Eukaryota</taxon>
        <taxon>Viridiplantae</taxon>
        <taxon>Streptophyta</taxon>
        <taxon>Embryophyta</taxon>
        <taxon>Tracheophyta</taxon>
        <taxon>Spermatophyta</taxon>
        <taxon>Magnoliopsida</taxon>
        <taxon>eudicotyledons</taxon>
        <taxon>Gunneridae</taxon>
        <taxon>Pentapetalae</taxon>
        <taxon>asterids</taxon>
        <taxon>campanulids</taxon>
        <taxon>Asterales</taxon>
        <taxon>Asteraceae</taxon>
        <taxon>Asteroideae</taxon>
        <taxon>Heliantheae alliance</taxon>
        <taxon>Heliantheae</taxon>
        <taxon>Ambrosia</taxon>
    </lineage>
</organism>
<dbReference type="EMBL" id="JAMZMK010009640">
    <property type="protein sequence ID" value="KAI7734817.1"/>
    <property type="molecule type" value="Genomic_DNA"/>
</dbReference>
<comment type="caution">
    <text evidence="1">The sequence shown here is derived from an EMBL/GenBank/DDBJ whole genome shotgun (WGS) entry which is preliminary data.</text>
</comment>
<evidence type="ECO:0000313" key="1">
    <source>
        <dbReference type="EMBL" id="KAI7734817.1"/>
    </source>
</evidence>
<gene>
    <name evidence="1" type="ORF">M8C21_027454</name>
</gene>
<protein>
    <submittedName>
        <fullName evidence="1">Uncharacterized protein</fullName>
    </submittedName>
</protein>
<name>A0AAD5GAL4_AMBAR</name>
<dbReference type="Proteomes" id="UP001206925">
    <property type="component" value="Unassembled WGS sequence"/>
</dbReference>
<accession>A0AAD5GAL4</accession>
<proteinExistence type="predicted"/>
<dbReference type="AlphaFoldDB" id="A0AAD5GAL4"/>
<sequence>MTSKKKGMVLPFQPMSLAFDHVNYYVDIPASLMITLPVSTAPVADFTASNAFHHHKVVGLLYRLFFHVLIKVKENGFGPCGYCEERLDQDHGF</sequence>
<reference evidence="1" key="1">
    <citation type="submission" date="2022-06" db="EMBL/GenBank/DDBJ databases">
        <title>Uncovering the hologenomic basis of an extraordinary plant invasion.</title>
        <authorList>
            <person name="Bieker V.C."/>
            <person name="Martin M.D."/>
            <person name="Gilbert T."/>
            <person name="Hodgins K."/>
            <person name="Battlay P."/>
            <person name="Petersen B."/>
            <person name="Wilson J."/>
        </authorList>
    </citation>
    <scope>NUCLEOTIDE SEQUENCE</scope>
    <source>
        <strain evidence="1">AA19_3_7</strain>
        <tissue evidence="1">Leaf</tissue>
    </source>
</reference>